<proteinExistence type="predicted"/>
<dbReference type="Gene3D" id="3.40.630.30">
    <property type="match status" value="1"/>
</dbReference>
<evidence type="ECO:0000259" key="1">
    <source>
        <dbReference type="PROSITE" id="PS51186"/>
    </source>
</evidence>
<accession>A0ABQ5UR55</accession>
<feature type="domain" description="N-acetyltransferase" evidence="1">
    <location>
        <begin position="156"/>
        <end position="293"/>
    </location>
</feature>
<name>A0ABQ5UR55_9HYPH</name>
<dbReference type="InterPro" id="IPR016181">
    <property type="entry name" value="Acyl_CoA_acyltransferase"/>
</dbReference>
<evidence type="ECO:0000313" key="3">
    <source>
        <dbReference type="Proteomes" id="UP001161405"/>
    </source>
</evidence>
<dbReference type="EMBL" id="BSNI01000002">
    <property type="protein sequence ID" value="GLQ17748.1"/>
    <property type="molecule type" value="Genomic_DNA"/>
</dbReference>
<dbReference type="SUPFAM" id="SSF55729">
    <property type="entry name" value="Acyl-CoA N-acyltransferases (Nat)"/>
    <property type="match status" value="1"/>
</dbReference>
<dbReference type="InterPro" id="IPR000182">
    <property type="entry name" value="GNAT_dom"/>
</dbReference>
<dbReference type="PROSITE" id="PS51186">
    <property type="entry name" value="GNAT"/>
    <property type="match status" value="1"/>
</dbReference>
<comment type="caution">
    <text evidence="2">The sequence shown here is derived from an EMBL/GenBank/DDBJ whole genome shotgun (WGS) entry which is preliminary data.</text>
</comment>
<sequence>MLVPFQPKDFESTLQFLGRCWLDEKSRNFHPGDFAHWMSSKYRGNDLDKHFALLRRSDEIIAVVEFNFKSRSYASVVAPEILRINGGEDIHRSAIKHLSSPNLVDVDKPITTNLSANDEQGINCLKDLGFSIEEDDFAVLSQPLGDTPSPELPEGFSLRLAAEDSDAAKLAAVHNGAFGPKWSAAEYLKVMHAQAFQPASELVVVSPDGDFASFVVIWCDPTSKSGLFEPVGCHKNYQRKGLTRALVYEGLARMKSAGMTSAFVGHESSNESATSFYKSLGFVPSFKTVLCTS</sequence>
<dbReference type="Pfam" id="PF00583">
    <property type="entry name" value="Acetyltransf_1"/>
    <property type="match status" value="1"/>
</dbReference>
<dbReference type="Proteomes" id="UP001161405">
    <property type="component" value="Unassembled WGS sequence"/>
</dbReference>
<gene>
    <name evidence="2" type="ORF">GCM10007879_19970</name>
</gene>
<evidence type="ECO:0000313" key="2">
    <source>
        <dbReference type="EMBL" id="GLQ17748.1"/>
    </source>
</evidence>
<reference evidence="2" key="2">
    <citation type="submission" date="2023-01" db="EMBL/GenBank/DDBJ databases">
        <title>Draft genome sequence of Maritalea porphyrae strain NBRC 107169.</title>
        <authorList>
            <person name="Sun Q."/>
            <person name="Mori K."/>
        </authorList>
    </citation>
    <scope>NUCLEOTIDE SEQUENCE</scope>
    <source>
        <strain evidence="2">NBRC 107169</strain>
    </source>
</reference>
<organism evidence="2 3">
    <name type="scientific">Maritalea porphyrae</name>
    <dbReference type="NCBI Taxonomy" id="880732"/>
    <lineage>
        <taxon>Bacteria</taxon>
        <taxon>Pseudomonadati</taxon>
        <taxon>Pseudomonadota</taxon>
        <taxon>Alphaproteobacteria</taxon>
        <taxon>Hyphomicrobiales</taxon>
        <taxon>Devosiaceae</taxon>
        <taxon>Maritalea</taxon>
    </lineage>
</organism>
<reference evidence="2" key="1">
    <citation type="journal article" date="2014" name="Int. J. Syst. Evol. Microbiol.">
        <title>Complete genome of a new Firmicutes species belonging to the dominant human colonic microbiota ('Ruminococcus bicirculans') reveals two chromosomes and a selective capacity to utilize plant glucans.</title>
        <authorList>
            <consortium name="NISC Comparative Sequencing Program"/>
            <person name="Wegmann U."/>
            <person name="Louis P."/>
            <person name="Goesmann A."/>
            <person name="Henrissat B."/>
            <person name="Duncan S.H."/>
            <person name="Flint H.J."/>
        </authorList>
    </citation>
    <scope>NUCLEOTIDE SEQUENCE</scope>
    <source>
        <strain evidence="2">NBRC 107169</strain>
    </source>
</reference>
<dbReference type="RefSeq" id="WP_284364129.1">
    <property type="nucleotide sequence ID" value="NZ_BSNI01000002.1"/>
</dbReference>
<protein>
    <recommendedName>
        <fullName evidence="1">N-acetyltransferase domain-containing protein</fullName>
    </recommendedName>
</protein>
<dbReference type="CDD" id="cd04301">
    <property type="entry name" value="NAT_SF"/>
    <property type="match status" value="1"/>
</dbReference>
<keyword evidence="3" id="KW-1185">Reference proteome</keyword>